<dbReference type="AlphaFoldDB" id="A0A7X3HBR4"/>
<name>A0A7X3HBR4_9GAMM</name>
<dbReference type="EMBL" id="WTFN01000068">
    <property type="protein sequence ID" value="MWK58725.1"/>
    <property type="molecule type" value="Genomic_DNA"/>
</dbReference>
<evidence type="ECO:0000313" key="1">
    <source>
        <dbReference type="EMBL" id="MWK58725.1"/>
    </source>
</evidence>
<sequence length="52" mass="5893">MDVTYVGRIRIEPNITLAMVRLPGGSVIRGRVEEHEELPDGGWFRFKPQVIG</sequence>
<protein>
    <submittedName>
        <fullName evidence="1">Uncharacterized protein</fullName>
    </submittedName>
</protein>
<accession>A0A7X3HBR4</accession>
<comment type="caution">
    <text evidence="1">The sequence shown here is derived from an EMBL/GenBank/DDBJ whole genome shotgun (WGS) entry which is preliminary data.</text>
</comment>
<organism evidence="1 2">
    <name type="scientific">Metapseudomonas otitidis</name>
    <dbReference type="NCBI Taxonomy" id="319939"/>
    <lineage>
        <taxon>Bacteria</taxon>
        <taxon>Pseudomonadati</taxon>
        <taxon>Pseudomonadota</taxon>
        <taxon>Gammaproteobacteria</taxon>
        <taxon>Pseudomonadales</taxon>
        <taxon>Pseudomonadaceae</taxon>
        <taxon>Metapseudomonas</taxon>
    </lineage>
</organism>
<dbReference type="RefSeq" id="WP_160482063.1">
    <property type="nucleotide sequence ID" value="NZ_WTFN01000068.1"/>
</dbReference>
<dbReference type="Proteomes" id="UP000461288">
    <property type="component" value="Unassembled WGS sequence"/>
</dbReference>
<reference evidence="1 2" key="1">
    <citation type="submission" date="2019-12" db="EMBL/GenBank/DDBJ databases">
        <title>Draft genome sequence of Pseudomonas otitidis recovered from a chicken carcass.</title>
        <authorList>
            <person name="Vieira T.R."/>
            <person name="Oliviera E.F.C."/>
            <person name="Silva N.M.V."/>
            <person name="Sambrano G.E."/>
            <person name="Cibulski S.P."/>
            <person name="Cardoso M.R.I."/>
        </authorList>
    </citation>
    <scope>NUCLEOTIDE SEQUENCE [LARGE SCALE GENOMIC DNA]</scope>
    <source>
        <strain evidence="1 2">25_K</strain>
    </source>
</reference>
<evidence type="ECO:0000313" key="2">
    <source>
        <dbReference type="Proteomes" id="UP000461288"/>
    </source>
</evidence>
<gene>
    <name evidence="1" type="ORF">GO594_22310</name>
</gene>
<proteinExistence type="predicted"/>